<name>A0ABT4W5Y5_9RHOB</name>
<gene>
    <name evidence="2" type="ORF">O2N63_17170</name>
</gene>
<accession>A0ABT4W5Y5</accession>
<dbReference type="EMBL" id="JAQIIO010000017">
    <property type="protein sequence ID" value="MDA5095824.1"/>
    <property type="molecule type" value="Genomic_DNA"/>
</dbReference>
<dbReference type="PANTHER" id="PTHR43798">
    <property type="entry name" value="MONOACYLGLYCEROL LIPASE"/>
    <property type="match status" value="1"/>
</dbReference>
<organism evidence="2 3">
    <name type="scientific">Aliiroseovarius salicola</name>
    <dbReference type="NCBI Taxonomy" id="3009082"/>
    <lineage>
        <taxon>Bacteria</taxon>
        <taxon>Pseudomonadati</taxon>
        <taxon>Pseudomonadota</taxon>
        <taxon>Alphaproteobacteria</taxon>
        <taxon>Rhodobacterales</taxon>
        <taxon>Paracoccaceae</taxon>
        <taxon>Aliiroseovarius</taxon>
    </lineage>
</organism>
<protein>
    <submittedName>
        <fullName evidence="2">Alpha/beta hydrolase</fullName>
    </submittedName>
</protein>
<feature type="domain" description="AB hydrolase-1" evidence="1">
    <location>
        <begin position="42"/>
        <end position="282"/>
    </location>
</feature>
<keyword evidence="2" id="KW-0378">Hydrolase</keyword>
<dbReference type="PRINTS" id="PR00111">
    <property type="entry name" value="ABHYDROLASE"/>
</dbReference>
<keyword evidence="3" id="KW-1185">Reference proteome</keyword>
<evidence type="ECO:0000259" key="1">
    <source>
        <dbReference type="Pfam" id="PF12697"/>
    </source>
</evidence>
<dbReference type="GO" id="GO:0016787">
    <property type="term" value="F:hydrolase activity"/>
    <property type="evidence" value="ECO:0007669"/>
    <property type="project" value="UniProtKB-KW"/>
</dbReference>
<evidence type="ECO:0000313" key="2">
    <source>
        <dbReference type="EMBL" id="MDA5095824.1"/>
    </source>
</evidence>
<comment type="caution">
    <text evidence="2">The sequence shown here is derived from an EMBL/GenBank/DDBJ whole genome shotgun (WGS) entry which is preliminary data.</text>
</comment>
<dbReference type="InterPro" id="IPR050266">
    <property type="entry name" value="AB_hydrolase_sf"/>
</dbReference>
<proteinExistence type="predicted"/>
<dbReference type="InterPro" id="IPR029058">
    <property type="entry name" value="AB_hydrolase_fold"/>
</dbReference>
<dbReference type="Gene3D" id="3.40.50.1820">
    <property type="entry name" value="alpha/beta hydrolase"/>
    <property type="match status" value="1"/>
</dbReference>
<dbReference type="Pfam" id="PF12697">
    <property type="entry name" value="Abhydrolase_6"/>
    <property type="match status" value="1"/>
</dbReference>
<dbReference type="InterPro" id="IPR000073">
    <property type="entry name" value="AB_hydrolase_1"/>
</dbReference>
<sequence>MKHALEFSTQIPFPPRFPSEMGVFELDTGHLAAVFQGVGVPMVFLHSSASDGRQWRDYASDWSQQHQVVLPDLPGCGGSDADTLNTSYSLESEANAVMAIARHLKQPFHLVGHSYGGAVALKAATQLGPQLASLTLLEPTSFHLMRDGSRFDREMLDQIKALAASVEQAVDANQDDLAMKRFVDFWSGPDAWDNIPAAKQSALLSRVRKLPSDFKRLFHETLRPDDISRLTVPTLIVCGTRSPEPARALSRLIANSIGHSRHRTIDKAGHMLPLTHRSEVNALLMEHIAFSRMSAAA</sequence>
<dbReference type="SUPFAM" id="SSF53474">
    <property type="entry name" value="alpha/beta-Hydrolases"/>
    <property type="match status" value="1"/>
</dbReference>
<dbReference type="RefSeq" id="WP_271055534.1">
    <property type="nucleotide sequence ID" value="NZ_JAQIIO010000017.1"/>
</dbReference>
<reference evidence="2 3" key="1">
    <citation type="submission" date="2023-01" db="EMBL/GenBank/DDBJ databases">
        <authorList>
            <person name="Yoon J.-W."/>
        </authorList>
    </citation>
    <scope>NUCLEOTIDE SEQUENCE [LARGE SCALE GENOMIC DNA]</scope>
    <source>
        <strain evidence="2 3">KMU-50</strain>
    </source>
</reference>
<dbReference type="Proteomes" id="UP001528040">
    <property type="component" value="Unassembled WGS sequence"/>
</dbReference>
<evidence type="ECO:0000313" key="3">
    <source>
        <dbReference type="Proteomes" id="UP001528040"/>
    </source>
</evidence>